<keyword evidence="2" id="KW-0285">Flavoprotein</keyword>
<evidence type="ECO:0000256" key="3">
    <source>
        <dbReference type="ARBA" id="ARBA00023002"/>
    </source>
</evidence>
<comment type="caution">
    <text evidence="7">The sequence shown here is derived from an EMBL/GenBank/DDBJ whole genome shotgun (WGS) entry which is preliminary data.</text>
</comment>
<dbReference type="CDD" id="cd00067">
    <property type="entry name" value="GAL4"/>
    <property type="match status" value="1"/>
</dbReference>
<feature type="compositionally biased region" description="Polar residues" evidence="5">
    <location>
        <begin position="139"/>
        <end position="157"/>
    </location>
</feature>
<keyword evidence="8" id="KW-1185">Reference proteome</keyword>
<feature type="region of interest" description="Disordered" evidence="5">
    <location>
        <begin position="138"/>
        <end position="157"/>
    </location>
</feature>
<accession>A0A395MMS1</accession>
<proteinExistence type="inferred from homology"/>
<dbReference type="Gene3D" id="3.50.50.60">
    <property type="entry name" value="FAD/NAD(P)-binding domain"/>
    <property type="match status" value="2"/>
</dbReference>
<keyword evidence="3" id="KW-0560">Oxidoreductase</keyword>
<feature type="region of interest" description="Disordered" evidence="5">
    <location>
        <begin position="54"/>
        <end position="87"/>
    </location>
</feature>
<dbReference type="EMBL" id="PXXK01000192">
    <property type="protein sequence ID" value="RFN48905.1"/>
    <property type="molecule type" value="Genomic_DNA"/>
</dbReference>
<dbReference type="GO" id="GO:0097237">
    <property type="term" value="P:cellular response to toxic substance"/>
    <property type="evidence" value="ECO:0007669"/>
    <property type="project" value="UniProtKB-ARBA"/>
</dbReference>
<dbReference type="PRINTS" id="PR00368">
    <property type="entry name" value="FADPNR"/>
</dbReference>
<dbReference type="SUPFAM" id="SSF57701">
    <property type="entry name" value="Zn2/Cys6 DNA-binding domain"/>
    <property type="match status" value="1"/>
</dbReference>
<dbReference type="InterPro" id="IPR050097">
    <property type="entry name" value="Ferredoxin-NADP_redctase_2"/>
</dbReference>
<keyword evidence="4" id="KW-0539">Nucleus</keyword>
<dbReference type="AlphaFoldDB" id="A0A395MMS1"/>
<dbReference type="PANTHER" id="PTHR48105">
    <property type="entry name" value="THIOREDOXIN REDUCTASE 1-RELATED-RELATED"/>
    <property type="match status" value="1"/>
</dbReference>
<evidence type="ECO:0000313" key="7">
    <source>
        <dbReference type="EMBL" id="RFN48905.1"/>
    </source>
</evidence>
<dbReference type="Gene3D" id="4.10.240.10">
    <property type="entry name" value="Zn(2)-C6 fungal-type DNA-binding domain"/>
    <property type="match status" value="1"/>
</dbReference>
<dbReference type="PRINTS" id="PR00469">
    <property type="entry name" value="PNDRDTASEII"/>
</dbReference>
<sequence>MTSSQTSAPLTRAAQRSACDACRQRKCKCNGERPTCSRCAFHGLQCVYSVKQRMGRPSKRRLTPPLTPTQSSPRDQQDLGSPVADSGTPSLFSPISISGLDTFNIDPLLGLSLAASINPGLQTEQQSLPSEHSIDVISTPISNTERTDTANSTDIGSSESPSCSCLATFYLTMDDLCKNTDLVFPSGLMFLRRTLSTNIQLLGTLLMSIARQYGVVLESITKESDLMSGGNQPMYIQFGPFVEDSASAFSFQTSPSEWAALARRAVKQEVYGSDDKEDSLWGLIHLLERRQSSKSCPAAMPHAVSSTRGLDPHFLRNALDVLIIGAGPAGLSAALALGRARRSAAVFGSFERSGSQGRDIENLTSLHTHMITELNTKYRTVSFISTAAKSVREQGMVFEVEDITGRCWKGRKVILATGSHEIFPNILGYKELRGTNILDFSQCPEFEDLTLSHAATLITSSDPESIDSAILSAHLARQHFSDITLLTNGMIHLEQHPQVIAAVKRGFKINNRPIQSFTKSDAESSVNVEFDDGTKASYSFIAHKPRSAVTGPFSEQLDLEMTSAGRILVEGDYNETNVRGVFAAGSCASVIDSEAVELSSGLSAGIGANFQIVEDDVGF</sequence>
<name>A0A395MMS1_9HYPO</name>
<evidence type="ECO:0000256" key="4">
    <source>
        <dbReference type="ARBA" id="ARBA00023242"/>
    </source>
</evidence>
<dbReference type="SMART" id="SM00066">
    <property type="entry name" value="GAL4"/>
    <property type="match status" value="1"/>
</dbReference>
<evidence type="ECO:0000313" key="8">
    <source>
        <dbReference type="Proteomes" id="UP000265631"/>
    </source>
</evidence>
<dbReference type="SUPFAM" id="SSF51905">
    <property type="entry name" value="FAD/NAD(P)-binding domain"/>
    <property type="match status" value="1"/>
</dbReference>
<dbReference type="PROSITE" id="PS00463">
    <property type="entry name" value="ZN2_CY6_FUNGAL_1"/>
    <property type="match status" value="1"/>
</dbReference>
<gene>
    <name evidence="7" type="ORF">FIE12Z_6834</name>
</gene>
<dbReference type="GO" id="GO:0008270">
    <property type="term" value="F:zinc ion binding"/>
    <property type="evidence" value="ECO:0007669"/>
    <property type="project" value="InterPro"/>
</dbReference>
<dbReference type="InterPro" id="IPR036864">
    <property type="entry name" value="Zn2-C6_fun-type_DNA-bd_sf"/>
</dbReference>
<dbReference type="InterPro" id="IPR023753">
    <property type="entry name" value="FAD/NAD-binding_dom"/>
</dbReference>
<dbReference type="Proteomes" id="UP000265631">
    <property type="component" value="Unassembled WGS sequence"/>
</dbReference>
<dbReference type="InterPro" id="IPR036188">
    <property type="entry name" value="FAD/NAD-bd_sf"/>
</dbReference>
<reference evidence="7 8" key="1">
    <citation type="journal article" date="2018" name="PLoS Pathog.">
        <title>Evolution of structural diversity of trichothecenes, a family of toxins produced by plant pathogenic and entomopathogenic fungi.</title>
        <authorList>
            <person name="Proctor R.H."/>
            <person name="McCormick S.P."/>
            <person name="Kim H.S."/>
            <person name="Cardoza R.E."/>
            <person name="Stanley A.M."/>
            <person name="Lindo L."/>
            <person name="Kelly A."/>
            <person name="Brown D.W."/>
            <person name="Lee T."/>
            <person name="Vaughan M.M."/>
            <person name="Alexander N.J."/>
            <person name="Busman M."/>
            <person name="Gutierrez S."/>
        </authorList>
    </citation>
    <scope>NUCLEOTIDE SEQUENCE [LARGE SCALE GENOMIC DNA]</scope>
    <source>
        <strain evidence="7 8">NRRL 13405</strain>
    </source>
</reference>
<evidence type="ECO:0000256" key="1">
    <source>
        <dbReference type="ARBA" id="ARBA00009333"/>
    </source>
</evidence>
<evidence type="ECO:0000256" key="5">
    <source>
        <dbReference type="SAM" id="MobiDB-lite"/>
    </source>
</evidence>
<dbReference type="Pfam" id="PF00172">
    <property type="entry name" value="Zn_clus"/>
    <property type="match status" value="1"/>
</dbReference>
<comment type="similarity">
    <text evidence="1">Belongs to the class-II pyridine nucleotide-disulfide oxidoreductase family.</text>
</comment>
<dbReference type="STRING" id="2594813.A0A395MMS1"/>
<dbReference type="PROSITE" id="PS50048">
    <property type="entry name" value="ZN2_CY6_FUNGAL_2"/>
    <property type="match status" value="1"/>
</dbReference>
<organism evidence="7 8">
    <name type="scientific">Fusarium flagelliforme</name>
    <dbReference type="NCBI Taxonomy" id="2675880"/>
    <lineage>
        <taxon>Eukaryota</taxon>
        <taxon>Fungi</taxon>
        <taxon>Dikarya</taxon>
        <taxon>Ascomycota</taxon>
        <taxon>Pezizomycotina</taxon>
        <taxon>Sordariomycetes</taxon>
        <taxon>Hypocreomycetidae</taxon>
        <taxon>Hypocreales</taxon>
        <taxon>Nectriaceae</taxon>
        <taxon>Fusarium</taxon>
        <taxon>Fusarium incarnatum-equiseti species complex</taxon>
    </lineage>
</organism>
<dbReference type="GO" id="GO:0000981">
    <property type="term" value="F:DNA-binding transcription factor activity, RNA polymerase II-specific"/>
    <property type="evidence" value="ECO:0007669"/>
    <property type="project" value="InterPro"/>
</dbReference>
<dbReference type="Pfam" id="PF07992">
    <property type="entry name" value="Pyr_redox_2"/>
    <property type="match status" value="1"/>
</dbReference>
<dbReference type="InterPro" id="IPR001138">
    <property type="entry name" value="Zn2Cys6_DnaBD"/>
</dbReference>
<feature type="domain" description="Zn(2)-C6 fungal-type" evidence="6">
    <location>
        <begin position="18"/>
        <end position="48"/>
    </location>
</feature>
<protein>
    <submittedName>
        <fullName evidence="7">Thioredoxin reductase</fullName>
    </submittedName>
</protein>
<evidence type="ECO:0000259" key="6">
    <source>
        <dbReference type="PROSITE" id="PS50048"/>
    </source>
</evidence>
<evidence type="ECO:0000256" key="2">
    <source>
        <dbReference type="ARBA" id="ARBA00022630"/>
    </source>
</evidence>
<dbReference type="GO" id="GO:0016491">
    <property type="term" value="F:oxidoreductase activity"/>
    <property type="evidence" value="ECO:0007669"/>
    <property type="project" value="UniProtKB-KW"/>
</dbReference>